<evidence type="ECO:0000313" key="4">
    <source>
        <dbReference type="Proteomes" id="UP000281128"/>
    </source>
</evidence>
<reference evidence="3 4" key="1">
    <citation type="submission" date="2018-09" db="EMBL/GenBank/DDBJ databases">
        <title>Roseovarius spongiae sp. nov., isolated from a marine sponge.</title>
        <authorList>
            <person name="Zhuang L."/>
            <person name="Luo L."/>
        </authorList>
    </citation>
    <scope>NUCLEOTIDE SEQUENCE [LARGE SCALE GENOMIC DNA]</scope>
    <source>
        <strain evidence="3 4">HN-E21</strain>
    </source>
</reference>
<organism evidence="3 4">
    <name type="scientific">Roseovarius spongiae</name>
    <dbReference type="NCBI Taxonomy" id="2320272"/>
    <lineage>
        <taxon>Bacteria</taxon>
        <taxon>Pseudomonadati</taxon>
        <taxon>Pseudomonadota</taxon>
        <taxon>Alphaproteobacteria</taxon>
        <taxon>Rhodobacterales</taxon>
        <taxon>Roseobacteraceae</taxon>
        <taxon>Roseovarius</taxon>
    </lineage>
</organism>
<proteinExistence type="predicted"/>
<evidence type="ECO:0000256" key="1">
    <source>
        <dbReference type="SAM" id="MobiDB-lite"/>
    </source>
</evidence>
<name>A0A3A8B7N5_9RHOB</name>
<dbReference type="EMBL" id="RAPE01000006">
    <property type="protein sequence ID" value="RKF12741.1"/>
    <property type="molecule type" value="Genomic_DNA"/>
</dbReference>
<feature type="compositionally biased region" description="Polar residues" evidence="1">
    <location>
        <begin position="81"/>
        <end position="90"/>
    </location>
</feature>
<dbReference type="InterPro" id="IPR009506">
    <property type="entry name" value="YjiS-like"/>
</dbReference>
<dbReference type="Proteomes" id="UP000281128">
    <property type="component" value="Unassembled WGS sequence"/>
</dbReference>
<dbReference type="Pfam" id="PF06568">
    <property type="entry name" value="YjiS-like"/>
    <property type="match status" value="1"/>
</dbReference>
<dbReference type="AlphaFoldDB" id="A0A3A8B7N5"/>
<feature type="domain" description="YjiS-like" evidence="2">
    <location>
        <begin position="21"/>
        <end position="56"/>
    </location>
</feature>
<accession>A0A3A8B7N5</accession>
<gene>
    <name evidence="3" type="ORF">D6850_17310</name>
</gene>
<feature type="region of interest" description="Disordered" evidence="1">
    <location>
        <begin position="60"/>
        <end position="90"/>
    </location>
</feature>
<comment type="caution">
    <text evidence="3">The sequence shown here is derived from an EMBL/GenBank/DDBJ whole genome shotgun (WGS) entry which is preliminary data.</text>
</comment>
<evidence type="ECO:0000313" key="3">
    <source>
        <dbReference type="EMBL" id="RKF12741.1"/>
    </source>
</evidence>
<protein>
    <submittedName>
        <fullName evidence="3">DUF1127 domain-containing protein</fullName>
    </submittedName>
</protein>
<feature type="compositionally biased region" description="Basic and acidic residues" evidence="1">
    <location>
        <begin position="60"/>
        <end position="69"/>
    </location>
</feature>
<evidence type="ECO:0000259" key="2">
    <source>
        <dbReference type="Pfam" id="PF06568"/>
    </source>
</evidence>
<keyword evidence="4" id="KW-1185">Reference proteome</keyword>
<dbReference type="OrthoDB" id="8244198at2"/>
<sequence>MLRQAANESRTGHTIGIFERLIRSAERAWKRRETAKELHALTDWELRDIGIHRADIPRVVRQSDERAQDARPAASRATAGTPAQGNRVTA</sequence>